<dbReference type="InterPro" id="IPR038969">
    <property type="entry name" value="FEN"/>
</dbReference>
<reference evidence="5 6" key="1">
    <citation type="submission" date="2020-12" db="EMBL/GenBank/DDBJ databases">
        <authorList>
            <person name="Shan Y."/>
        </authorList>
    </citation>
    <scope>NUCLEOTIDE SEQUENCE [LARGE SCALE GENOMIC DNA]</scope>
    <source>
        <strain evidence="6">csc3.9</strain>
    </source>
</reference>
<dbReference type="Gene3D" id="3.40.50.1010">
    <property type="entry name" value="5'-nuclease"/>
    <property type="match status" value="1"/>
</dbReference>
<dbReference type="GO" id="GO:0017108">
    <property type="term" value="F:5'-flap endonuclease activity"/>
    <property type="evidence" value="ECO:0007669"/>
    <property type="project" value="InterPro"/>
</dbReference>
<dbReference type="CDD" id="cd09859">
    <property type="entry name" value="PIN_53EXO"/>
    <property type="match status" value="1"/>
</dbReference>
<evidence type="ECO:0000256" key="1">
    <source>
        <dbReference type="ARBA" id="ARBA00022722"/>
    </source>
</evidence>
<dbReference type="GO" id="GO:0033567">
    <property type="term" value="P:DNA replication, Okazaki fragment processing"/>
    <property type="evidence" value="ECO:0007669"/>
    <property type="project" value="InterPro"/>
</dbReference>
<evidence type="ECO:0000256" key="2">
    <source>
        <dbReference type="ARBA" id="ARBA00022801"/>
    </source>
</evidence>
<dbReference type="Pfam" id="PF02739">
    <property type="entry name" value="5_3_exonuc_N"/>
    <property type="match status" value="1"/>
</dbReference>
<gene>
    <name evidence="5" type="ORF">I6N98_08445</name>
</gene>
<dbReference type="EMBL" id="CP066167">
    <property type="protein sequence ID" value="QQD19852.1"/>
    <property type="molecule type" value="Genomic_DNA"/>
</dbReference>
<evidence type="ECO:0000259" key="4">
    <source>
        <dbReference type="SMART" id="SM00475"/>
    </source>
</evidence>
<dbReference type="GO" id="GO:0003677">
    <property type="term" value="F:DNA binding"/>
    <property type="evidence" value="ECO:0007669"/>
    <property type="project" value="UniProtKB-KW"/>
</dbReference>
<dbReference type="SMART" id="SM00279">
    <property type="entry name" value="HhH2"/>
    <property type="match status" value="1"/>
</dbReference>
<dbReference type="InterPro" id="IPR036279">
    <property type="entry name" value="5-3_exonuclease_C_sf"/>
</dbReference>
<dbReference type="Gene3D" id="1.10.150.20">
    <property type="entry name" value="5' to 3' exonuclease, C-terminal subdomain"/>
    <property type="match status" value="1"/>
</dbReference>
<keyword evidence="3" id="KW-0238">DNA-binding</keyword>
<dbReference type="Pfam" id="PF01367">
    <property type="entry name" value="5_3_exonuc"/>
    <property type="match status" value="1"/>
</dbReference>
<proteinExistence type="predicted"/>
<dbReference type="KEGG" id="snan:I6N98_08445"/>
<accession>A0A7T4URT5</accession>
<dbReference type="AlphaFoldDB" id="A0A7T4URT5"/>
<keyword evidence="1" id="KW-0540">Nuclease</keyword>
<dbReference type="SUPFAM" id="SSF88723">
    <property type="entry name" value="PIN domain-like"/>
    <property type="match status" value="1"/>
</dbReference>
<evidence type="ECO:0000256" key="3">
    <source>
        <dbReference type="ARBA" id="ARBA00023125"/>
    </source>
</evidence>
<dbReference type="FunFam" id="1.10.150.20:FF:000003">
    <property type="entry name" value="DNA polymerase I"/>
    <property type="match status" value="1"/>
</dbReference>
<evidence type="ECO:0000313" key="6">
    <source>
        <dbReference type="Proteomes" id="UP000596063"/>
    </source>
</evidence>
<dbReference type="CDD" id="cd09898">
    <property type="entry name" value="H3TH_53EXO"/>
    <property type="match status" value="1"/>
</dbReference>
<protein>
    <submittedName>
        <fullName evidence="5">Flap endonuclease</fullName>
    </submittedName>
</protein>
<feature type="domain" description="5'-3' exonuclease" evidence="4">
    <location>
        <begin position="14"/>
        <end position="280"/>
    </location>
</feature>
<keyword evidence="2" id="KW-0378">Hydrolase</keyword>
<dbReference type="PANTHER" id="PTHR42646">
    <property type="entry name" value="FLAP ENDONUCLEASE XNI"/>
    <property type="match status" value="1"/>
</dbReference>
<dbReference type="SUPFAM" id="SSF47807">
    <property type="entry name" value="5' to 3' exonuclease, C-terminal subdomain"/>
    <property type="match status" value="1"/>
</dbReference>
<dbReference type="InterPro" id="IPR029060">
    <property type="entry name" value="PIN-like_dom_sf"/>
</dbReference>
<dbReference type="SMART" id="SM00475">
    <property type="entry name" value="53EXOc"/>
    <property type="match status" value="1"/>
</dbReference>
<organism evidence="5 6">
    <name type="scientific">Spongiibacter nanhainus</name>
    <dbReference type="NCBI Taxonomy" id="2794344"/>
    <lineage>
        <taxon>Bacteria</taxon>
        <taxon>Pseudomonadati</taxon>
        <taxon>Pseudomonadota</taxon>
        <taxon>Gammaproteobacteria</taxon>
        <taxon>Cellvibrionales</taxon>
        <taxon>Spongiibacteraceae</taxon>
        <taxon>Spongiibacter</taxon>
    </lineage>
</organism>
<dbReference type="Proteomes" id="UP000596063">
    <property type="component" value="Chromosome"/>
</dbReference>
<dbReference type="GO" id="GO:0008409">
    <property type="term" value="F:5'-3' exonuclease activity"/>
    <property type="evidence" value="ECO:0007669"/>
    <property type="project" value="InterPro"/>
</dbReference>
<dbReference type="InterPro" id="IPR020045">
    <property type="entry name" value="DNA_polI_H3TH"/>
</dbReference>
<dbReference type="PANTHER" id="PTHR42646:SF2">
    <property type="entry name" value="5'-3' EXONUCLEASE FAMILY PROTEIN"/>
    <property type="match status" value="1"/>
</dbReference>
<dbReference type="RefSeq" id="WP_198571336.1">
    <property type="nucleotide sequence ID" value="NZ_CP066167.1"/>
</dbReference>
<dbReference type="InterPro" id="IPR020046">
    <property type="entry name" value="5-3_exonucl_a-hlix_arch_N"/>
</dbReference>
<sequence>MTSHTASPEQDGDNRFYGLDASIYIFRAYFARPITFISPEGYPLNAVEGFAQTLLSLLAEVQPRYLVVAFDESLGQGFREQLYPHYKSRRALPDEALAFQLLACRRMAEVLGLSCLSDSHYEADDLLATAARAAREAKRAVTIITRDKDLAQILEADTDQLWDIGTRGQAPQSRRQWESHYGVCCGRLADYLAVCGDSVDDIPGIPGVGEKTSRQIFKKYRSLEDIYNNLDDVSSLPVRGAASLAAKFAAHREEVFLYRQLTRLRDTVAVPAECAVGAYTGSDALGFSDLARELGFSRRWIDGLLTRYSGVFR</sequence>
<dbReference type="InterPro" id="IPR008918">
    <property type="entry name" value="HhH2"/>
</dbReference>
<keyword evidence="6" id="KW-1185">Reference proteome</keyword>
<evidence type="ECO:0000313" key="5">
    <source>
        <dbReference type="EMBL" id="QQD19852.1"/>
    </source>
</evidence>
<name>A0A7T4URT5_9GAMM</name>
<keyword evidence="5" id="KW-0255">Endonuclease</keyword>
<dbReference type="InterPro" id="IPR002421">
    <property type="entry name" value="5-3_exonuclease"/>
</dbReference>